<sequence length="68" mass="7505">MPIFGIGVELVDSSNFNLIRGNYFGFNPNGISVKNSHDIIIGGNVIDGTFFPIIENGIKIQDRYFNIA</sequence>
<reference evidence="1" key="1">
    <citation type="journal article" date="2014" name="Front. Microbiol.">
        <title>High frequency of phylogenetically diverse reductive dehalogenase-homologous genes in deep subseafloor sedimentary metagenomes.</title>
        <authorList>
            <person name="Kawai M."/>
            <person name="Futagami T."/>
            <person name="Toyoda A."/>
            <person name="Takaki Y."/>
            <person name="Nishi S."/>
            <person name="Hori S."/>
            <person name="Arai W."/>
            <person name="Tsubouchi T."/>
            <person name="Morono Y."/>
            <person name="Uchiyama I."/>
            <person name="Ito T."/>
            <person name="Fujiyama A."/>
            <person name="Inagaki F."/>
            <person name="Takami H."/>
        </authorList>
    </citation>
    <scope>NUCLEOTIDE SEQUENCE</scope>
    <source>
        <strain evidence="1">Expedition CK06-06</strain>
    </source>
</reference>
<name>X1EUY4_9ZZZZ</name>
<protein>
    <submittedName>
        <fullName evidence="1">Uncharacterized protein</fullName>
    </submittedName>
</protein>
<dbReference type="SUPFAM" id="SSF51126">
    <property type="entry name" value="Pectin lyase-like"/>
    <property type="match status" value="1"/>
</dbReference>
<gene>
    <name evidence="1" type="ORF">S01H4_59939</name>
</gene>
<accession>X1EUY4</accession>
<comment type="caution">
    <text evidence="1">The sequence shown here is derived from an EMBL/GenBank/DDBJ whole genome shotgun (WGS) entry which is preliminary data.</text>
</comment>
<dbReference type="InterPro" id="IPR011050">
    <property type="entry name" value="Pectin_lyase_fold/virulence"/>
</dbReference>
<proteinExistence type="predicted"/>
<dbReference type="AlphaFoldDB" id="X1EUY4"/>
<dbReference type="EMBL" id="BART01035242">
    <property type="protein sequence ID" value="GAH12443.1"/>
    <property type="molecule type" value="Genomic_DNA"/>
</dbReference>
<evidence type="ECO:0000313" key="1">
    <source>
        <dbReference type="EMBL" id="GAH12443.1"/>
    </source>
</evidence>
<organism evidence="1">
    <name type="scientific">marine sediment metagenome</name>
    <dbReference type="NCBI Taxonomy" id="412755"/>
    <lineage>
        <taxon>unclassified sequences</taxon>
        <taxon>metagenomes</taxon>
        <taxon>ecological metagenomes</taxon>
    </lineage>
</organism>